<feature type="signal peptide" evidence="8">
    <location>
        <begin position="1"/>
        <end position="15"/>
    </location>
</feature>
<dbReference type="OrthoDB" id="206201at2759"/>
<evidence type="ECO:0000256" key="5">
    <source>
        <dbReference type="ARBA" id="ARBA00022825"/>
    </source>
</evidence>
<dbReference type="Proteomes" id="UP000028045">
    <property type="component" value="Unassembled WGS sequence"/>
</dbReference>
<dbReference type="CDD" id="cd04077">
    <property type="entry name" value="Peptidases_S8_PCSK9_ProteinaseK_like"/>
    <property type="match status" value="1"/>
</dbReference>
<feature type="active site" description="Charge relay system" evidence="6">
    <location>
        <position position="141"/>
    </location>
</feature>
<feature type="active site" description="Charge relay system" evidence="6">
    <location>
        <position position="172"/>
    </location>
</feature>
<dbReference type="InterPro" id="IPR023827">
    <property type="entry name" value="Peptidase_S8_Asp-AS"/>
</dbReference>
<dbReference type="FunFam" id="3.40.50.200:FF:000014">
    <property type="entry name" value="Proteinase K"/>
    <property type="match status" value="1"/>
</dbReference>
<gene>
    <name evidence="11" type="ORF">S7711_01642</name>
</gene>
<dbReference type="Pfam" id="PF05922">
    <property type="entry name" value="Inhibitor_I9"/>
    <property type="match status" value="1"/>
</dbReference>
<feature type="domain" description="Inhibitor I9" evidence="10">
    <location>
        <begin position="36"/>
        <end position="99"/>
    </location>
</feature>
<evidence type="ECO:0000256" key="8">
    <source>
        <dbReference type="SAM" id="SignalP"/>
    </source>
</evidence>
<feature type="domain" description="Peptidase S8/S53" evidence="9">
    <location>
        <begin position="139"/>
        <end position="344"/>
    </location>
</feature>
<evidence type="ECO:0000313" key="12">
    <source>
        <dbReference type="Proteomes" id="UP000028045"/>
    </source>
</evidence>
<evidence type="ECO:0000259" key="9">
    <source>
        <dbReference type="Pfam" id="PF00082"/>
    </source>
</evidence>
<evidence type="ECO:0000256" key="2">
    <source>
        <dbReference type="ARBA" id="ARBA00022670"/>
    </source>
</evidence>
<dbReference type="InterPro" id="IPR015500">
    <property type="entry name" value="Peptidase_S8_subtilisin-rel"/>
</dbReference>
<dbReference type="SUPFAM" id="SSF52743">
    <property type="entry name" value="Subtilisin-like"/>
    <property type="match status" value="1"/>
</dbReference>
<dbReference type="PANTHER" id="PTHR43806:SF58">
    <property type="entry name" value="ALKALINE PROTEASE 1-RELATED"/>
    <property type="match status" value="1"/>
</dbReference>
<evidence type="ECO:0000256" key="7">
    <source>
        <dbReference type="RuleBase" id="RU003355"/>
    </source>
</evidence>
<evidence type="ECO:0000256" key="3">
    <source>
        <dbReference type="ARBA" id="ARBA00022729"/>
    </source>
</evidence>
<proteinExistence type="inferred from homology"/>
<name>A0A084AV51_STACB</name>
<comment type="similarity">
    <text evidence="1 6 7">Belongs to the peptidase S8 family.</text>
</comment>
<dbReference type="InterPro" id="IPR023828">
    <property type="entry name" value="Peptidase_S8_Ser-AS"/>
</dbReference>
<feature type="chain" id="PRO_5012204145" description="Peptidase S8/S53 domain-containing protein" evidence="8">
    <location>
        <begin position="16"/>
        <end position="379"/>
    </location>
</feature>
<dbReference type="PRINTS" id="PR00723">
    <property type="entry name" value="SUBTILISIN"/>
</dbReference>
<sequence>MRASVLLAVLPLALAAPQKRAPLIVPRDVDLIEGHYIVKLKASSDEFSAQADTVISSIAADADLVYENFGGFAASMTEEEVEALRSNPNVEYIEQDAEFKAWATQTNAPWGLARLSNVNTGSTTYTYDDTAGAGTCSYIIDTGIQLNHPEFEGRAVWGANFVGSGTTDDNGHGTHVAGTVGSRTYGVAKRTTLIAVKVLNASGSGTTAGVIGGMDWTASNGPTRSGCANGVVVNMSLGGGYSASINTAAAGIVNAGLFLAVAAGNSATDAATFSPASYAGACTVGSTDSADRISSFSNYGSVVDIFAPGSNILSTYPTSTTRSLSGTSMASPHVAGLGAYFLGLRASTASNMCAYLRSQALSGRISGLRAGTVNLLAQN</sequence>
<protein>
    <recommendedName>
        <fullName evidence="13">Peptidase S8/S53 domain-containing protein</fullName>
    </recommendedName>
</protein>
<keyword evidence="5 6" id="KW-0720">Serine protease</keyword>
<dbReference type="InterPro" id="IPR000209">
    <property type="entry name" value="Peptidase_S8/S53_dom"/>
</dbReference>
<dbReference type="Pfam" id="PF00082">
    <property type="entry name" value="Peptidase_S8"/>
    <property type="match status" value="1"/>
</dbReference>
<evidence type="ECO:0000256" key="1">
    <source>
        <dbReference type="ARBA" id="ARBA00011073"/>
    </source>
</evidence>
<dbReference type="PROSITE" id="PS00136">
    <property type="entry name" value="SUBTILASE_ASP"/>
    <property type="match status" value="1"/>
</dbReference>
<dbReference type="GO" id="GO:0005576">
    <property type="term" value="C:extracellular region"/>
    <property type="evidence" value="ECO:0007669"/>
    <property type="project" value="UniProtKB-ARBA"/>
</dbReference>
<dbReference type="InterPro" id="IPR050131">
    <property type="entry name" value="Peptidase_S8_subtilisin-like"/>
</dbReference>
<evidence type="ECO:0000259" key="10">
    <source>
        <dbReference type="Pfam" id="PF05922"/>
    </source>
</evidence>
<dbReference type="InterPro" id="IPR036852">
    <property type="entry name" value="Peptidase_S8/S53_dom_sf"/>
</dbReference>
<keyword evidence="12" id="KW-1185">Reference proteome</keyword>
<evidence type="ECO:0000256" key="6">
    <source>
        <dbReference type="PROSITE-ProRule" id="PRU01240"/>
    </source>
</evidence>
<dbReference type="Gene3D" id="3.30.70.80">
    <property type="entry name" value="Peptidase S8 propeptide/proteinase inhibitor I9"/>
    <property type="match status" value="1"/>
</dbReference>
<feature type="active site" description="Charge relay system" evidence="6">
    <location>
        <position position="328"/>
    </location>
</feature>
<dbReference type="SUPFAM" id="SSF54897">
    <property type="entry name" value="Protease propeptides/inhibitors"/>
    <property type="match status" value="1"/>
</dbReference>
<keyword evidence="4 6" id="KW-0378">Hydrolase</keyword>
<dbReference type="PROSITE" id="PS00137">
    <property type="entry name" value="SUBTILASE_HIS"/>
    <property type="match status" value="1"/>
</dbReference>
<evidence type="ECO:0000256" key="4">
    <source>
        <dbReference type="ARBA" id="ARBA00022801"/>
    </source>
</evidence>
<dbReference type="InterPro" id="IPR010259">
    <property type="entry name" value="S8pro/Inhibitor_I9"/>
</dbReference>
<organism evidence="11 12">
    <name type="scientific">Stachybotrys chartarum (strain CBS 109288 / IBT 7711)</name>
    <name type="common">Toxic black mold</name>
    <name type="synonym">Stilbospora chartarum</name>
    <dbReference type="NCBI Taxonomy" id="1280523"/>
    <lineage>
        <taxon>Eukaryota</taxon>
        <taxon>Fungi</taxon>
        <taxon>Dikarya</taxon>
        <taxon>Ascomycota</taxon>
        <taxon>Pezizomycotina</taxon>
        <taxon>Sordariomycetes</taxon>
        <taxon>Hypocreomycetidae</taxon>
        <taxon>Hypocreales</taxon>
        <taxon>Stachybotryaceae</taxon>
        <taxon>Stachybotrys</taxon>
    </lineage>
</organism>
<dbReference type="Gene3D" id="3.40.50.200">
    <property type="entry name" value="Peptidase S8/S53 domain"/>
    <property type="match status" value="1"/>
</dbReference>
<dbReference type="InterPro" id="IPR037045">
    <property type="entry name" value="S8pro/Inhibitor_I9_sf"/>
</dbReference>
<dbReference type="AlphaFoldDB" id="A0A084AV51"/>
<evidence type="ECO:0008006" key="13">
    <source>
        <dbReference type="Google" id="ProtNLM"/>
    </source>
</evidence>
<dbReference type="PANTHER" id="PTHR43806">
    <property type="entry name" value="PEPTIDASE S8"/>
    <property type="match status" value="1"/>
</dbReference>
<evidence type="ECO:0000313" key="11">
    <source>
        <dbReference type="EMBL" id="KEY69180.1"/>
    </source>
</evidence>
<dbReference type="EMBL" id="KL648534">
    <property type="protein sequence ID" value="KEY69180.1"/>
    <property type="molecule type" value="Genomic_DNA"/>
</dbReference>
<dbReference type="InterPro" id="IPR034193">
    <property type="entry name" value="PCSK9_ProteinaseK-like"/>
</dbReference>
<keyword evidence="3 8" id="KW-0732">Signal</keyword>
<reference evidence="11 12" key="1">
    <citation type="journal article" date="2014" name="BMC Genomics">
        <title>Comparative genome sequencing reveals chemotype-specific gene clusters in the toxigenic black mold Stachybotrys.</title>
        <authorList>
            <person name="Semeiks J."/>
            <person name="Borek D."/>
            <person name="Otwinowski Z."/>
            <person name="Grishin N.V."/>
        </authorList>
    </citation>
    <scope>NUCLEOTIDE SEQUENCE [LARGE SCALE GENOMIC DNA]</scope>
    <source>
        <strain evidence="12">CBS 109288 / IBT 7711</strain>
    </source>
</reference>
<dbReference type="InterPro" id="IPR022398">
    <property type="entry name" value="Peptidase_S8_His-AS"/>
</dbReference>
<dbReference type="PROSITE" id="PS00138">
    <property type="entry name" value="SUBTILASE_SER"/>
    <property type="match status" value="1"/>
</dbReference>
<accession>A0A084AV51</accession>
<dbReference type="GO" id="GO:0006508">
    <property type="term" value="P:proteolysis"/>
    <property type="evidence" value="ECO:0007669"/>
    <property type="project" value="UniProtKB-KW"/>
</dbReference>
<dbReference type="HOGENOM" id="CLU_011263_1_0_1"/>
<dbReference type="GO" id="GO:0004252">
    <property type="term" value="F:serine-type endopeptidase activity"/>
    <property type="evidence" value="ECO:0007669"/>
    <property type="project" value="UniProtKB-UniRule"/>
</dbReference>
<keyword evidence="2 6" id="KW-0645">Protease</keyword>
<dbReference type="PROSITE" id="PS51892">
    <property type="entry name" value="SUBTILASE"/>
    <property type="match status" value="1"/>
</dbReference>